<evidence type="ECO:0000313" key="3">
    <source>
        <dbReference type="Proteomes" id="UP000759103"/>
    </source>
</evidence>
<keyword evidence="2" id="KW-0560">Oxidoreductase</keyword>
<name>A0ABS7BS08_9SPHN</name>
<dbReference type="EMBL" id="JAHXZN010000007">
    <property type="protein sequence ID" value="MBW6532380.1"/>
    <property type="molecule type" value="Genomic_DNA"/>
</dbReference>
<organism evidence="2 3">
    <name type="scientific">Sphingomonas citri</name>
    <dbReference type="NCBI Taxonomy" id="2862499"/>
    <lineage>
        <taxon>Bacteria</taxon>
        <taxon>Pseudomonadati</taxon>
        <taxon>Pseudomonadota</taxon>
        <taxon>Alphaproteobacteria</taxon>
        <taxon>Sphingomonadales</taxon>
        <taxon>Sphingomonadaceae</taxon>
        <taxon>Sphingomonas</taxon>
    </lineage>
</organism>
<dbReference type="PANTHER" id="PTHR37811">
    <property type="entry name" value="BLL5343 PROTEIN"/>
    <property type="match status" value="1"/>
</dbReference>
<accession>A0ABS7BS08</accession>
<dbReference type="InterPro" id="IPR007138">
    <property type="entry name" value="ABM_dom"/>
</dbReference>
<keyword evidence="2" id="KW-0503">Monooxygenase</keyword>
<dbReference type="Pfam" id="PF03992">
    <property type="entry name" value="ABM"/>
    <property type="match status" value="1"/>
</dbReference>
<dbReference type="PROSITE" id="PS51725">
    <property type="entry name" value="ABM"/>
    <property type="match status" value="1"/>
</dbReference>
<dbReference type="Gene3D" id="3.30.70.100">
    <property type="match status" value="1"/>
</dbReference>
<dbReference type="InterPro" id="IPR052936">
    <property type="entry name" value="Jasmonate_Hydroxylase-like"/>
</dbReference>
<dbReference type="GO" id="GO:0004497">
    <property type="term" value="F:monooxygenase activity"/>
    <property type="evidence" value="ECO:0007669"/>
    <property type="project" value="UniProtKB-KW"/>
</dbReference>
<gene>
    <name evidence="2" type="ORF">KZ820_16690</name>
</gene>
<dbReference type="PANTHER" id="PTHR37811:SF2">
    <property type="entry name" value="ABM DOMAIN-CONTAINING PROTEIN"/>
    <property type="match status" value="1"/>
</dbReference>
<comment type="caution">
    <text evidence="2">The sequence shown here is derived from an EMBL/GenBank/DDBJ whole genome shotgun (WGS) entry which is preliminary data.</text>
</comment>
<feature type="domain" description="ABM" evidence="1">
    <location>
        <begin position="10"/>
        <end position="97"/>
    </location>
</feature>
<keyword evidence="3" id="KW-1185">Reference proteome</keyword>
<reference evidence="2 3" key="1">
    <citation type="submission" date="2021-07" db="EMBL/GenBank/DDBJ databases">
        <title>Sphingomonas sp.</title>
        <authorList>
            <person name="Feng G."/>
            <person name="Li J."/>
            <person name="Pan M."/>
        </authorList>
    </citation>
    <scope>NUCLEOTIDE SEQUENCE [LARGE SCALE GENOMIC DNA]</scope>
    <source>
        <strain evidence="2 3">RRHST34</strain>
    </source>
</reference>
<dbReference type="RefSeq" id="WP_219749771.1">
    <property type="nucleotide sequence ID" value="NZ_JAHXZN010000007.1"/>
</dbReference>
<dbReference type="InterPro" id="IPR011008">
    <property type="entry name" value="Dimeric_a/b-barrel"/>
</dbReference>
<evidence type="ECO:0000313" key="2">
    <source>
        <dbReference type="EMBL" id="MBW6532380.1"/>
    </source>
</evidence>
<sequence>MRDGGERIGQVVVTFVSHRNGRDEPGYAAAAARMDALAAAQPGYRGVDSVRDADGLGITLSYWADEASAIAWRDHPEHAATREQGRERWYDDFAVTVASVTRDYRWRLGDV</sequence>
<dbReference type="Proteomes" id="UP000759103">
    <property type="component" value="Unassembled WGS sequence"/>
</dbReference>
<proteinExistence type="predicted"/>
<dbReference type="SUPFAM" id="SSF54909">
    <property type="entry name" value="Dimeric alpha+beta barrel"/>
    <property type="match status" value="1"/>
</dbReference>
<evidence type="ECO:0000259" key="1">
    <source>
        <dbReference type="PROSITE" id="PS51725"/>
    </source>
</evidence>
<protein>
    <submittedName>
        <fullName evidence="2">Antibiotic biosynthesis monooxygenase</fullName>
    </submittedName>
</protein>